<feature type="transmembrane region" description="Helical" evidence="9">
    <location>
        <begin position="105"/>
        <end position="130"/>
    </location>
</feature>
<dbReference type="Gene3D" id="1.20.1740.10">
    <property type="entry name" value="Amino acid/polyamine transporter I"/>
    <property type="match status" value="1"/>
</dbReference>
<keyword evidence="7 9" id="KW-1133">Transmembrane helix</keyword>
<dbReference type="EMBL" id="QTUA01000001">
    <property type="protein sequence ID" value="REF30251.1"/>
    <property type="molecule type" value="Genomic_DNA"/>
</dbReference>
<keyword evidence="8 9" id="KW-0472">Membrane</keyword>
<feature type="transmembrane region" description="Helical" evidence="9">
    <location>
        <begin position="142"/>
        <end position="159"/>
    </location>
</feature>
<dbReference type="FunFam" id="1.20.1740.10:FF:000001">
    <property type="entry name" value="Amino acid permease"/>
    <property type="match status" value="1"/>
</dbReference>
<keyword evidence="5 9" id="KW-0812">Transmembrane</keyword>
<feature type="domain" description="Amino acid permease/ SLC12A" evidence="10">
    <location>
        <begin position="34"/>
        <end position="481"/>
    </location>
</feature>
<dbReference type="PROSITE" id="PS00218">
    <property type="entry name" value="AMINO_ACID_PERMEASE_1"/>
    <property type="match status" value="1"/>
</dbReference>
<dbReference type="AlphaFoldDB" id="A0A3D9UZK5"/>
<evidence type="ECO:0000313" key="11">
    <source>
        <dbReference type="EMBL" id="REF30251.1"/>
    </source>
</evidence>
<dbReference type="RefSeq" id="WP_211308377.1">
    <property type="nucleotide sequence ID" value="NZ_QTUA01000001.1"/>
</dbReference>
<evidence type="ECO:0000313" key="12">
    <source>
        <dbReference type="Proteomes" id="UP000256253"/>
    </source>
</evidence>
<proteinExistence type="inferred from homology"/>
<keyword evidence="6" id="KW-0029">Amino-acid transport</keyword>
<dbReference type="PIRSF" id="PIRSF006060">
    <property type="entry name" value="AA_transporter"/>
    <property type="match status" value="1"/>
</dbReference>
<reference evidence="11 12" key="1">
    <citation type="submission" date="2018-08" db="EMBL/GenBank/DDBJ databases">
        <title>Sequencing the genomes of 1000 actinobacteria strains.</title>
        <authorList>
            <person name="Klenk H.-P."/>
        </authorList>
    </citation>
    <scope>NUCLEOTIDE SEQUENCE [LARGE SCALE GENOMIC DNA]</scope>
    <source>
        <strain evidence="11 12">DSM 22967</strain>
    </source>
</reference>
<evidence type="ECO:0000256" key="3">
    <source>
        <dbReference type="ARBA" id="ARBA00022448"/>
    </source>
</evidence>
<dbReference type="GO" id="GO:0005886">
    <property type="term" value="C:plasma membrane"/>
    <property type="evidence" value="ECO:0007669"/>
    <property type="project" value="UniProtKB-SubCell"/>
</dbReference>
<keyword evidence="3" id="KW-0813">Transport</keyword>
<evidence type="ECO:0000256" key="6">
    <source>
        <dbReference type="ARBA" id="ARBA00022970"/>
    </source>
</evidence>
<evidence type="ECO:0000256" key="2">
    <source>
        <dbReference type="ARBA" id="ARBA00008583"/>
    </source>
</evidence>
<feature type="transmembrane region" description="Helical" evidence="9">
    <location>
        <begin position="61"/>
        <end position="85"/>
    </location>
</feature>
<gene>
    <name evidence="11" type="ORF">DFJ65_1249</name>
</gene>
<name>A0A3D9UZK5_9MICO</name>
<keyword evidence="4" id="KW-1003">Cell membrane</keyword>
<dbReference type="InterPro" id="IPR004840">
    <property type="entry name" value="Amino_acid_permease_CS"/>
</dbReference>
<dbReference type="Proteomes" id="UP000256253">
    <property type="component" value="Unassembled WGS sequence"/>
</dbReference>
<feature type="transmembrane region" description="Helical" evidence="9">
    <location>
        <begin position="308"/>
        <end position="332"/>
    </location>
</feature>
<evidence type="ECO:0000256" key="5">
    <source>
        <dbReference type="ARBA" id="ARBA00022692"/>
    </source>
</evidence>
<feature type="transmembrane region" description="Helical" evidence="9">
    <location>
        <begin position="221"/>
        <end position="246"/>
    </location>
</feature>
<evidence type="ECO:0000256" key="1">
    <source>
        <dbReference type="ARBA" id="ARBA00004651"/>
    </source>
</evidence>
<dbReference type="PANTHER" id="PTHR43495:SF1">
    <property type="entry name" value="L-ASPARAGINE PERMEASE"/>
    <property type="match status" value="1"/>
</dbReference>
<evidence type="ECO:0000256" key="7">
    <source>
        <dbReference type="ARBA" id="ARBA00022989"/>
    </source>
</evidence>
<feature type="transmembrane region" description="Helical" evidence="9">
    <location>
        <begin position="258"/>
        <end position="281"/>
    </location>
</feature>
<feature type="transmembrane region" description="Helical" evidence="9">
    <location>
        <begin position="353"/>
        <end position="374"/>
    </location>
</feature>
<comment type="similarity">
    <text evidence="2">Belongs to the amino acid-polyamine-organocation (APC) superfamily. Amino acid transporter (AAT) (TC 2.A.3.1) family.</text>
</comment>
<evidence type="ECO:0000259" key="10">
    <source>
        <dbReference type="Pfam" id="PF00324"/>
    </source>
</evidence>
<evidence type="ECO:0000256" key="4">
    <source>
        <dbReference type="ARBA" id="ARBA00022475"/>
    </source>
</evidence>
<feature type="transmembrane region" description="Helical" evidence="9">
    <location>
        <begin position="36"/>
        <end position="55"/>
    </location>
</feature>
<comment type="subcellular location">
    <subcellularLocation>
        <location evidence="1">Cell membrane</location>
        <topology evidence="1">Multi-pass membrane protein</topology>
    </subcellularLocation>
</comment>
<dbReference type="PANTHER" id="PTHR43495">
    <property type="entry name" value="GABA PERMEASE"/>
    <property type="match status" value="1"/>
</dbReference>
<protein>
    <submittedName>
        <fullName evidence="11">Asparagine:proton symporter (AAT family)</fullName>
    </submittedName>
</protein>
<evidence type="ECO:0000256" key="8">
    <source>
        <dbReference type="ARBA" id="ARBA00023136"/>
    </source>
</evidence>
<evidence type="ECO:0000256" key="9">
    <source>
        <dbReference type="SAM" id="Phobius"/>
    </source>
</evidence>
<feature type="transmembrane region" description="Helical" evidence="9">
    <location>
        <begin position="171"/>
        <end position="192"/>
    </location>
</feature>
<dbReference type="InterPro" id="IPR004841">
    <property type="entry name" value="AA-permease/SLC12A_dom"/>
</dbReference>
<dbReference type="Pfam" id="PF00324">
    <property type="entry name" value="AA_permease"/>
    <property type="match status" value="1"/>
</dbReference>
<keyword evidence="12" id="KW-1185">Reference proteome</keyword>
<accession>A0A3D9UZK5</accession>
<feature type="transmembrane region" description="Helical" evidence="9">
    <location>
        <begin position="426"/>
        <end position="447"/>
    </location>
</feature>
<sequence>MTDTLIDKDANDPGPGGLDAEQVGYKQSLGNRQVQMIAIGGAIGTGLFLGSASRLNSTGPALLFSYAFVGVIAFLLMRALGELVLHRATSGAFVSYMREFYGEKWAFITGWMYWLNWALTGIAELSAVGLYMQHWYPNLPTWQTVLVSLAVVLGVNLMSAKAFGEFEFWAAIAKVAAILIFLAVGLFVVLLGRNVGDHKAGFSNLWSNPGGFWPTSGDYNWYGPILVMSGVVFAYAAIEMVGVAAGEMTDAKKEVPKAVNAVIFRIAIFYCGSILLLVSMLPTKEYKSGISPFVTVFGRMGLDWMGNLIQVVLIIAAMSSLNSGLYSTGRVLRSLGMAKQAPKFTLKMSRSGVPWAGIVMTAIVLVLGAVLNAIAPGTAFEIALEAAAIGVLFTWGTIFACQLRLRRLSDKGVIPPSSFQMPGSPWTSYIGLVFLGLVLVGMAISGWQASPYFWHKTQFIVVVLGVPILAVLLQLGWTAVRPAVLRNTGGQIGSVWTDSGPRAGAAAALTDPEGDE</sequence>
<dbReference type="GO" id="GO:0055085">
    <property type="term" value="P:transmembrane transport"/>
    <property type="evidence" value="ECO:0007669"/>
    <property type="project" value="InterPro"/>
</dbReference>
<organism evidence="11 12">
    <name type="scientific">Calidifontibacter indicus</name>
    <dbReference type="NCBI Taxonomy" id="419650"/>
    <lineage>
        <taxon>Bacteria</taxon>
        <taxon>Bacillati</taxon>
        <taxon>Actinomycetota</taxon>
        <taxon>Actinomycetes</taxon>
        <taxon>Micrococcales</taxon>
        <taxon>Dermacoccaceae</taxon>
        <taxon>Calidifontibacter</taxon>
    </lineage>
</organism>
<comment type="caution">
    <text evidence="11">The sequence shown here is derived from an EMBL/GenBank/DDBJ whole genome shotgun (WGS) entry which is preliminary data.</text>
</comment>
<dbReference type="GO" id="GO:0006865">
    <property type="term" value="P:amino acid transport"/>
    <property type="evidence" value="ECO:0007669"/>
    <property type="project" value="UniProtKB-KW"/>
</dbReference>
<feature type="transmembrane region" description="Helical" evidence="9">
    <location>
        <begin position="386"/>
        <end position="405"/>
    </location>
</feature>
<feature type="transmembrane region" description="Helical" evidence="9">
    <location>
        <begin position="459"/>
        <end position="480"/>
    </location>
</feature>